<gene>
    <name evidence="3" type="ORF">DICPUDRAFT_93072</name>
</gene>
<evidence type="ECO:0000256" key="1">
    <source>
        <dbReference type="SAM" id="SignalP"/>
    </source>
</evidence>
<dbReference type="Pfam" id="PF04706">
    <property type="entry name" value="Dickkopf_N"/>
    <property type="match status" value="1"/>
</dbReference>
<dbReference type="OMA" id="KNANICK"/>
<dbReference type="GeneID" id="10504870"/>
<dbReference type="KEGG" id="dpp:DICPUDRAFT_93072"/>
<dbReference type="EMBL" id="GL871377">
    <property type="protein sequence ID" value="EGC29918.1"/>
    <property type="molecule type" value="Genomic_DNA"/>
</dbReference>
<evidence type="ECO:0000259" key="2">
    <source>
        <dbReference type="Pfam" id="PF04706"/>
    </source>
</evidence>
<dbReference type="PANTHER" id="PTHR33459:SF19">
    <property type="entry name" value="DICKKOPF N-TERMINAL CYSTEINE-RICH DOMAIN-CONTAINING PROTEIN"/>
    <property type="match status" value="1"/>
</dbReference>
<dbReference type="Proteomes" id="UP000001064">
    <property type="component" value="Unassembled WGS sequence"/>
</dbReference>
<feature type="chain" id="PRO_5003265563" description="Dickkopf N-terminal cysteine-rich domain-containing protein" evidence="1">
    <location>
        <begin position="19"/>
        <end position="314"/>
    </location>
</feature>
<dbReference type="RefSeq" id="XP_003293559.1">
    <property type="nucleotide sequence ID" value="XM_003293511.1"/>
</dbReference>
<keyword evidence="4" id="KW-1185">Reference proteome</keyword>
<sequence length="314" mass="35110">MKVIVIFIILIQIHAILSYDLCFSNPKKLPIGSKCQHHSDCQLPLFCGSSGTCSKPIDNDNDKCNDNRECGPYRVCQNSHCKDILNVGEACDDKSYCSSSSCINGKCAIDDRDCCISQETCRFNQYCSMASNEAKNATGKCKPVGSEGSKCTIDNQCPITHFCVDGQCIKKYSKPLAATCKSSRECSVFKGHICDAKTNKCVVYKEFLKNCSSTSECGTGMCMCKSEGDNVCVDVQVGALKSDNCLSYLDSFASCMKREGCLHNTPHCPKCFSIWMSYQYECFYINQFYRSGSEYYKSFWLQQPQKKLPIQQKQ</sequence>
<dbReference type="GO" id="GO:0048019">
    <property type="term" value="F:receptor antagonist activity"/>
    <property type="evidence" value="ECO:0000318"/>
    <property type="project" value="GO_Central"/>
</dbReference>
<organism evidence="3 4">
    <name type="scientific">Dictyostelium purpureum</name>
    <name type="common">Slime mold</name>
    <dbReference type="NCBI Taxonomy" id="5786"/>
    <lineage>
        <taxon>Eukaryota</taxon>
        <taxon>Amoebozoa</taxon>
        <taxon>Evosea</taxon>
        <taxon>Eumycetozoa</taxon>
        <taxon>Dictyostelia</taxon>
        <taxon>Dictyosteliales</taxon>
        <taxon>Dictyosteliaceae</taxon>
        <taxon>Dictyostelium</taxon>
    </lineage>
</organism>
<evidence type="ECO:0000313" key="4">
    <source>
        <dbReference type="Proteomes" id="UP000001064"/>
    </source>
</evidence>
<accession>F1A1L3</accession>
<dbReference type="GO" id="GO:0039706">
    <property type="term" value="F:co-receptor binding"/>
    <property type="evidence" value="ECO:0000318"/>
    <property type="project" value="GO_Central"/>
</dbReference>
<name>F1A1L3_DICPU</name>
<dbReference type="AlphaFoldDB" id="F1A1L3"/>
<dbReference type="InterPro" id="IPR006796">
    <property type="entry name" value="Dickkopf_N"/>
</dbReference>
<dbReference type="InParanoid" id="F1A1L3"/>
<dbReference type="GO" id="GO:0005615">
    <property type="term" value="C:extracellular space"/>
    <property type="evidence" value="ECO:0000318"/>
    <property type="project" value="GO_Central"/>
</dbReference>
<dbReference type="InterPro" id="IPR052326">
    <property type="entry name" value="Diff-Dev_Assoc_Protein"/>
</dbReference>
<proteinExistence type="predicted"/>
<dbReference type="GO" id="GO:0090090">
    <property type="term" value="P:negative regulation of canonical Wnt signaling pathway"/>
    <property type="evidence" value="ECO:0000318"/>
    <property type="project" value="GO_Central"/>
</dbReference>
<feature type="domain" description="Dickkopf N-terminal cysteine-rich" evidence="2">
    <location>
        <begin position="115"/>
        <end position="169"/>
    </location>
</feature>
<dbReference type="VEuPathDB" id="AmoebaDB:DICPUDRAFT_93072"/>
<feature type="signal peptide" evidence="1">
    <location>
        <begin position="1"/>
        <end position="18"/>
    </location>
</feature>
<dbReference type="OrthoDB" id="4405280at2759"/>
<evidence type="ECO:0000313" key="3">
    <source>
        <dbReference type="EMBL" id="EGC29918.1"/>
    </source>
</evidence>
<keyword evidence="1" id="KW-0732">Signal</keyword>
<reference evidence="4" key="1">
    <citation type="journal article" date="2011" name="Genome Biol.">
        <title>Comparative genomics of the social amoebae Dictyostelium discoideum and Dictyostelium purpureum.</title>
        <authorList>
            <consortium name="US DOE Joint Genome Institute (JGI-PGF)"/>
            <person name="Sucgang R."/>
            <person name="Kuo A."/>
            <person name="Tian X."/>
            <person name="Salerno W."/>
            <person name="Parikh A."/>
            <person name="Feasley C.L."/>
            <person name="Dalin E."/>
            <person name="Tu H."/>
            <person name="Huang E."/>
            <person name="Barry K."/>
            <person name="Lindquist E."/>
            <person name="Shapiro H."/>
            <person name="Bruce D."/>
            <person name="Schmutz J."/>
            <person name="Salamov A."/>
            <person name="Fey P."/>
            <person name="Gaudet P."/>
            <person name="Anjard C."/>
            <person name="Babu M.M."/>
            <person name="Basu S."/>
            <person name="Bushmanova Y."/>
            <person name="van der Wel H."/>
            <person name="Katoh-Kurasawa M."/>
            <person name="Dinh C."/>
            <person name="Coutinho P.M."/>
            <person name="Saito T."/>
            <person name="Elias M."/>
            <person name="Schaap P."/>
            <person name="Kay R.R."/>
            <person name="Henrissat B."/>
            <person name="Eichinger L."/>
            <person name="Rivero F."/>
            <person name="Putnam N.H."/>
            <person name="West C.M."/>
            <person name="Loomis W.F."/>
            <person name="Chisholm R.L."/>
            <person name="Shaulsky G."/>
            <person name="Strassmann J.E."/>
            <person name="Queller D.C."/>
            <person name="Kuspa A."/>
            <person name="Grigoriev I.V."/>
        </authorList>
    </citation>
    <scope>NUCLEOTIDE SEQUENCE [LARGE SCALE GENOMIC DNA]</scope>
    <source>
        <strain evidence="4">QSDP1</strain>
    </source>
</reference>
<protein>
    <recommendedName>
        <fullName evidence="2">Dickkopf N-terminal cysteine-rich domain-containing protein</fullName>
    </recommendedName>
</protein>
<dbReference type="PANTHER" id="PTHR33459">
    <property type="entry name" value="DD-GDCA PROTEIN"/>
    <property type="match status" value="1"/>
</dbReference>
<dbReference type="eggNOG" id="ENOG502R98R">
    <property type="taxonomic scope" value="Eukaryota"/>
</dbReference>